<name>A0A8T0ZUQ9_9STRA</name>
<protein>
    <submittedName>
        <fullName evidence="1">Uncharacterized protein</fullName>
    </submittedName>
</protein>
<dbReference type="AlphaFoldDB" id="A0A8T0ZUQ9"/>
<accession>A0A8T0ZUQ9</accession>
<dbReference type="VEuPathDB" id="FungiDB:PC110_g4659"/>
<sequence length="126" mass="13614">MTNRLQGFKENGAPRHVHLAGWRHAKTTVEKEILVLPVQPKKTPKRKRVLLETKATKPAEAAVAAVAPKAKVSKKVKSTTGQQVKVSKRAKNVASKTVSKRAKTVAITPASVRADPPASLVRVQEA</sequence>
<reference evidence="1" key="1">
    <citation type="submission" date="2018-10" db="EMBL/GenBank/DDBJ databases">
        <title>Effector identification in a new, highly contiguous assembly of the strawberry crown rot pathogen Phytophthora cactorum.</title>
        <authorList>
            <person name="Armitage A.D."/>
            <person name="Nellist C.F."/>
            <person name="Bates H."/>
            <person name="Vickerstaff R.J."/>
            <person name="Harrison R.J."/>
        </authorList>
    </citation>
    <scope>NUCLEOTIDE SEQUENCE</scope>
    <source>
        <strain evidence="1">15-7</strain>
        <strain evidence="2">4040</strain>
    </source>
</reference>
<proteinExistence type="predicted"/>
<evidence type="ECO:0000313" key="1">
    <source>
        <dbReference type="EMBL" id="KAG2866076.1"/>
    </source>
</evidence>
<evidence type="ECO:0000313" key="3">
    <source>
        <dbReference type="Proteomes" id="UP000735874"/>
    </source>
</evidence>
<dbReference type="Proteomes" id="UP000736787">
    <property type="component" value="Unassembled WGS sequence"/>
</dbReference>
<evidence type="ECO:0000313" key="2">
    <source>
        <dbReference type="EMBL" id="KAG2949707.1"/>
    </source>
</evidence>
<comment type="caution">
    <text evidence="1">The sequence shown here is derived from an EMBL/GenBank/DDBJ whole genome shotgun (WGS) entry which is preliminary data.</text>
</comment>
<dbReference type="Proteomes" id="UP000735874">
    <property type="component" value="Unassembled WGS sequence"/>
</dbReference>
<organism evidence="1 3">
    <name type="scientific">Phytophthora cactorum</name>
    <dbReference type="NCBI Taxonomy" id="29920"/>
    <lineage>
        <taxon>Eukaryota</taxon>
        <taxon>Sar</taxon>
        <taxon>Stramenopiles</taxon>
        <taxon>Oomycota</taxon>
        <taxon>Peronosporomycetes</taxon>
        <taxon>Peronosporales</taxon>
        <taxon>Peronosporaceae</taxon>
        <taxon>Phytophthora</taxon>
    </lineage>
</organism>
<gene>
    <name evidence="1" type="ORF">PC113_g3122</name>
    <name evidence="2" type="ORF">PC117_g5042</name>
</gene>
<dbReference type="EMBL" id="RCMG01000046">
    <property type="protein sequence ID" value="KAG2866076.1"/>
    <property type="molecule type" value="Genomic_DNA"/>
</dbReference>
<dbReference type="EMBL" id="RCMK01000085">
    <property type="protein sequence ID" value="KAG2949707.1"/>
    <property type="molecule type" value="Genomic_DNA"/>
</dbReference>